<sequence>MRHRAALLAEARAFFAEHGYLEVETPVLARAGTPDAQLAQFALKDPVLGALYLQTSPEYAMKRLIMAGSGSIYQITKAFRQGESGRFHNPEFTLVEWYGLGYDHWRLIAEACALIARLVPSLGAPARIVSYREAFRHALDIDPIETSTDQLRAVAHKHLPTAQNLVLNDRDEILDLIMSHAVAPGFPVEALTVVTDYPSSQASLARLNVQGLADRFEIYRGPLELANGFYEAARGEEYAERFADEAAKRRERGLPRIDQDQRLLAALSEGDLPDCAGCALGFDRVLMLAMDATHIDEVLAFPIAQA</sequence>
<evidence type="ECO:0000313" key="4">
    <source>
        <dbReference type="EMBL" id="RCN56541.1"/>
    </source>
</evidence>
<comment type="caution">
    <text evidence="4">The sequence shown here is derived from an EMBL/GenBank/DDBJ whole genome shotgun (WGS) entry which is preliminary data.</text>
</comment>
<dbReference type="GO" id="GO:0005829">
    <property type="term" value="C:cytosol"/>
    <property type="evidence" value="ECO:0007669"/>
    <property type="project" value="TreeGrafter"/>
</dbReference>
<keyword evidence="5" id="KW-1185">Reference proteome</keyword>
<evidence type="ECO:0000256" key="2">
    <source>
        <dbReference type="ARBA" id="ARBA00022741"/>
    </source>
</evidence>
<evidence type="ECO:0000256" key="1">
    <source>
        <dbReference type="ARBA" id="ARBA00022598"/>
    </source>
</evidence>
<dbReference type="GO" id="GO:0005524">
    <property type="term" value="F:ATP binding"/>
    <property type="evidence" value="ECO:0007669"/>
    <property type="project" value="UniProtKB-KW"/>
</dbReference>
<dbReference type="PRINTS" id="PR00982">
    <property type="entry name" value="TRNASYNTHLYS"/>
</dbReference>
<accession>A0A1C2FZS3</accession>
<dbReference type="STRING" id="163359.A9R16_15070"/>
<dbReference type="OrthoDB" id="9802326at2"/>
<dbReference type="PANTHER" id="PTHR42918">
    <property type="entry name" value="LYSYL-TRNA SYNTHETASE"/>
    <property type="match status" value="1"/>
</dbReference>
<keyword evidence="3" id="KW-0067">ATP-binding</keyword>
<dbReference type="NCBIfam" id="TIGR00462">
    <property type="entry name" value="genX"/>
    <property type="match status" value="1"/>
</dbReference>
<evidence type="ECO:0000313" key="5">
    <source>
        <dbReference type="Proteomes" id="UP000253250"/>
    </source>
</evidence>
<dbReference type="SUPFAM" id="SSF55681">
    <property type="entry name" value="Class II aaRS and biotin synthetases"/>
    <property type="match status" value="1"/>
</dbReference>
<dbReference type="InterPro" id="IPR045864">
    <property type="entry name" value="aa-tRNA-synth_II/BPL/LPL"/>
</dbReference>
<name>A0A1C2FZS3_9GAMM</name>
<dbReference type="NCBIfam" id="NF006828">
    <property type="entry name" value="PRK09350.1"/>
    <property type="match status" value="1"/>
</dbReference>
<dbReference type="AlphaFoldDB" id="A0A1C2FZS3"/>
<dbReference type="Pfam" id="PF00152">
    <property type="entry name" value="tRNA-synt_2"/>
    <property type="match status" value="1"/>
</dbReference>
<keyword evidence="1" id="KW-0436">Ligase</keyword>
<dbReference type="EMBL" id="PSYR01000002">
    <property type="protein sequence ID" value="RCN56541.1"/>
    <property type="molecule type" value="Genomic_DNA"/>
</dbReference>
<dbReference type="InterPro" id="IPR018149">
    <property type="entry name" value="Lys-tRNA-synth_II_C"/>
</dbReference>
<evidence type="ECO:0000256" key="3">
    <source>
        <dbReference type="ARBA" id="ARBA00022840"/>
    </source>
</evidence>
<dbReference type="Gene3D" id="3.30.930.10">
    <property type="entry name" value="Bira Bifunctional Protein, Domain 2"/>
    <property type="match status" value="1"/>
</dbReference>
<dbReference type="InterPro" id="IPR004364">
    <property type="entry name" value="Aa-tRNA-synt_II"/>
</dbReference>
<dbReference type="GO" id="GO:0006430">
    <property type="term" value="P:lysyl-tRNA aminoacylation"/>
    <property type="evidence" value="ECO:0007669"/>
    <property type="project" value="InterPro"/>
</dbReference>
<dbReference type="PROSITE" id="PS50862">
    <property type="entry name" value="AA_TRNA_LIGASE_II"/>
    <property type="match status" value="1"/>
</dbReference>
<proteinExistence type="predicted"/>
<keyword evidence="2" id="KW-0547">Nucleotide-binding</keyword>
<protein>
    <submittedName>
        <fullName evidence="4">EF-P lysine aminoacylase GenX</fullName>
    </submittedName>
</protein>
<dbReference type="GO" id="GO:0000049">
    <property type="term" value="F:tRNA binding"/>
    <property type="evidence" value="ECO:0007669"/>
    <property type="project" value="TreeGrafter"/>
</dbReference>
<reference evidence="4 5" key="1">
    <citation type="submission" date="2018-02" db="EMBL/GenBank/DDBJ databases">
        <title>Insights into the biology of acidophilic members of the Acidiferrobacteraceae family derived from comparative genomic analyses.</title>
        <authorList>
            <person name="Issotta F."/>
            <person name="Thyssen C."/>
            <person name="Mena C."/>
            <person name="Moya A."/>
            <person name="Bellenberg S."/>
            <person name="Sproer C."/>
            <person name="Covarrubias P.C."/>
            <person name="Sand W."/>
            <person name="Quatrini R."/>
            <person name="Vera M."/>
        </authorList>
    </citation>
    <scope>NUCLEOTIDE SEQUENCE [LARGE SCALE GENOMIC DNA]</scope>
    <source>
        <strain evidence="5">m-1</strain>
    </source>
</reference>
<dbReference type="InterPro" id="IPR004525">
    <property type="entry name" value="EpmA"/>
</dbReference>
<dbReference type="Proteomes" id="UP000253250">
    <property type="component" value="Unassembled WGS sequence"/>
</dbReference>
<dbReference type="PANTHER" id="PTHR42918:SF6">
    <property type="entry name" value="ELONGATION FACTOR P--(R)-BETA-LYSINE LIGASE"/>
    <property type="match status" value="1"/>
</dbReference>
<dbReference type="InterPro" id="IPR006195">
    <property type="entry name" value="aa-tRNA-synth_II"/>
</dbReference>
<gene>
    <name evidence="4" type="ORF">C4900_12170</name>
</gene>
<organism evidence="4 5">
    <name type="scientific">Acidiferrobacter thiooxydans</name>
    <dbReference type="NCBI Taxonomy" id="163359"/>
    <lineage>
        <taxon>Bacteria</taxon>
        <taxon>Pseudomonadati</taxon>
        <taxon>Pseudomonadota</taxon>
        <taxon>Gammaproteobacteria</taxon>
        <taxon>Acidiferrobacterales</taxon>
        <taxon>Acidiferrobacteraceae</taxon>
        <taxon>Acidiferrobacter</taxon>
    </lineage>
</organism>
<dbReference type="GO" id="GO:0004824">
    <property type="term" value="F:lysine-tRNA ligase activity"/>
    <property type="evidence" value="ECO:0007669"/>
    <property type="project" value="InterPro"/>
</dbReference>